<dbReference type="AlphaFoldDB" id="A0A238BQB5"/>
<dbReference type="PANTHER" id="PTHR11814">
    <property type="entry name" value="SULFATE TRANSPORTER"/>
    <property type="match status" value="1"/>
</dbReference>
<feature type="transmembrane region" description="Helical" evidence="5">
    <location>
        <begin position="78"/>
        <end position="98"/>
    </location>
</feature>
<gene>
    <name evidence="7" type="ORF">X798_06241</name>
</gene>
<dbReference type="GO" id="GO:0016020">
    <property type="term" value="C:membrane"/>
    <property type="evidence" value="ECO:0007669"/>
    <property type="project" value="UniProtKB-SubCell"/>
</dbReference>
<evidence type="ECO:0000256" key="1">
    <source>
        <dbReference type="ARBA" id="ARBA00004141"/>
    </source>
</evidence>
<dbReference type="EMBL" id="KZ270062">
    <property type="protein sequence ID" value="OZC06778.1"/>
    <property type="molecule type" value="Genomic_DNA"/>
</dbReference>
<proteinExistence type="predicted"/>
<accession>A0A238BQB5</accession>
<evidence type="ECO:0000313" key="8">
    <source>
        <dbReference type="Proteomes" id="UP000242913"/>
    </source>
</evidence>
<keyword evidence="2 5" id="KW-0812">Transmembrane</keyword>
<evidence type="ECO:0000256" key="2">
    <source>
        <dbReference type="ARBA" id="ARBA00022692"/>
    </source>
</evidence>
<protein>
    <recommendedName>
        <fullName evidence="6">SLC26A/SulP transporter domain-containing protein</fullName>
    </recommendedName>
</protein>
<dbReference type="InterPro" id="IPR001902">
    <property type="entry name" value="SLC26A/SulP_fam"/>
</dbReference>
<dbReference type="GO" id="GO:0055085">
    <property type="term" value="P:transmembrane transport"/>
    <property type="evidence" value="ECO:0007669"/>
    <property type="project" value="InterPro"/>
</dbReference>
<organism evidence="7 8">
    <name type="scientific">Onchocerca flexuosa</name>
    <dbReference type="NCBI Taxonomy" id="387005"/>
    <lineage>
        <taxon>Eukaryota</taxon>
        <taxon>Metazoa</taxon>
        <taxon>Ecdysozoa</taxon>
        <taxon>Nematoda</taxon>
        <taxon>Chromadorea</taxon>
        <taxon>Rhabditida</taxon>
        <taxon>Spirurina</taxon>
        <taxon>Spiruromorpha</taxon>
        <taxon>Filarioidea</taxon>
        <taxon>Onchocercidae</taxon>
        <taxon>Onchocerca</taxon>
    </lineage>
</organism>
<sequence>MNFWRWLMNFVPILQWLPKYNWKTDTLHDVIGGLTIGVMHIPQSIAYAVLAGADPVYGLYTSFFPVFFYMFFGTSKHASIGTFAVISIMAAVASNEIIQELKMNNTIVMNNTVISLTYVEVTTTLAFTIGIVEVSIQFFHFSSLLMIR</sequence>
<evidence type="ECO:0000256" key="4">
    <source>
        <dbReference type="ARBA" id="ARBA00023136"/>
    </source>
</evidence>
<dbReference type="InterPro" id="IPR011547">
    <property type="entry name" value="SLC26A/SulP_dom"/>
</dbReference>
<dbReference type="Pfam" id="PF00916">
    <property type="entry name" value="Sulfate_transp"/>
    <property type="match status" value="1"/>
</dbReference>
<keyword evidence="3 5" id="KW-1133">Transmembrane helix</keyword>
<keyword evidence="4 5" id="KW-0472">Membrane</keyword>
<reference evidence="7 8" key="1">
    <citation type="submission" date="2015-12" db="EMBL/GenBank/DDBJ databases">
        <title>Draft genome of the nematode, Onchocerca flexuosa.</title>
        <authorList>
            <person name="Mitreva M."/>
        </authorList>
    </citation>
    <scope>NUCLEOTIDE SEQUENCE [LARGE SCALE GENOMIC DNA]</scope>
    <source>
        <strain evidence="7">Red Deer</strain>
    </source>
</reference>
<evidence type="ECO:0000313" key="7">
    <source>
        <dbReference type="EMBL" id="OZC06778.1"/>
    </source>
</evidence>
<evidence type="ECO:0000259" key="6">
    <source>
        <dbReference type="Pfam" id="PF00916"/>
    </source>
</evidence>
<feature type="domain" description="SLC26A/SulP transporter" evidence="6">
    <location>
        <begin position="28"/>
        <end position="143"/>
    </location>
</feature>
<dbReference type="Proteomes" id="UP000242913">
    <property type="component" value="Unassembled WGS sequence"/>
</dbReference>
<comment type="subcellular location">
    <subcellularLocation>
        <location evidence="1">Membrane</location>
        <topology evidence="1">Multi-pass membrane protein</topology>
    </subcellularLocation>
</comment>
<evidence type="ECO:0000256" key="3">
    <source>
        <dbReference type="ARBA" id="ARBA00022989"/>
    </source>
</evidence>
<name>A0A238BQB5_9BILA</name>
<dbReference type="OrthoDB" id="5847125at2759"/>
<feature type="transmembrane region" description="Helical" evidence="5">
    <location>
        <begin position="118"/>
        <end position="139"/>
    </location>
</feature>
<keyword evidence="8" id="KW-1185">Reference proteome</keyword>
<evidence type="ECO:0000256" key="5">
    <source>
        <dbReference type="SAM" id="Phobius"/>
    </source>
</evidence>